<dbReference type="PANTHER" id="PTHR10744:SF1">
    <property type="entry name" value="SMALL RIBOSOMAL SUBUNIT PROTEIN US17M"/>
    <property type="match status" value="1"/>
</dbReference>
<dbReference type="EMBL" id="UINC01001956">
    <property type="protein sequence ID" value="SUZ91202.1"/>
    <property type="molecule type" value="Genomic_DNA"/>
</dbReference>
<dbReference type="GO" id="GO:0019843">
    <property type="term" value="F:rRNA binding"/>
    <property type="evidence" value="ECO:0007669"/>
    <property type="project" value="UniProtKB-KW"/>
</dbReference>
<evidence type="ECO:0000313" key="6">
    <source>
        <dbReference type="EMBL" id="SUZ91202.1"/>
    </source>
</evidence>
<dbReference type="NCBIfam" id="TIGR03635">
    <property type="entry name" value="uS17_bact"/>
    <property type="match status" value="1"/>
</dbReference>
<proteinExistence type="inferred from homology"/>
<dbReference type="SUPFAM" id="SSF50249">
    <property type="entry name" value="Nucleic acid-binding proteins"/>
    <property type="match status" value="1"/>
</dbReference>
<keyword evidence="5" id="KW-0687">Ribonucleoprotein</keyword>
<accession>A0A381RHB5</accession>
<dbReference type="HAMAP" id="MF_01345_B">
    <property type="entry name" value="Ribosomal_uS17_B"/>
    <property type="match status" value="1"/>
</dbReference>
<dbReference type="PANTHER" id="PTHR10744">
    <property type="entry name" value="40S RIBOSOMAL PROTEIN S11 FAMILY MEMBER"/>
    <property type="match status" value="1"/>
</dbReference>
<dbReference type="InterPro" id="IPR012340">
    <property type="entry name" value="NA-bd_OB-fold"/>
</dbReference>
<sequence>MSERKNRVISGVVVSDGMDKTVVVRIERQVKHPIYGKYIRRSAKVSAHDENNDCKVGDVVSVVETRPFSKTKSWCLKSIDVRAIGEDAG</sequence>
<dbReference type="GO" id="GO:0003735">
    <property type="term" value="F:structural constituent of ribosome"/>
    <property type="evidence" value="ECO:0007669"/>
    <property type="project" value="InterPro"/>
</dbReference>
<evidence type="ECO:0000256" key="5">
    <source>
        <dbReference type="ARBA" id="ARBA00023274"/>
    </source>
</evidence>
<evidence type="ECO:0008006" key="7">
    <source>
        <dbReference type="Google" id="ProtNLM"/>
    </source>
</evidence>
<protein>
    <recommendedName>
        <fullName evidence="7">30S ribosomal protein S17</fullName>
    </recommendedName>
</protein>
<evidence type="ECO:0000256" key="4">
    <source>
        <dbReference type="ARBA" id="ARBA00022980"/>
    </source>
</evidence>
<evidence type="ECO:0000256" key="2">
    <source>
        <dbReference type="ARBA" id="ARBA00022730"/>
    </source>
</evidence>
<dbReference type="GO" id="GO:0006412">
    <property type="term" value="P:translation"/>
    <property type="evidence" value="ECO:0007669"/>
    <property type="project" value="InterPro"/>
</dbReference>
<keyword evidence="2" id="KW-0699">rRNA-binding</keyword>
<dbReference type="InterPro" id="IPR019984">
    <property type="entry name" value="Ribosomal_uS17_bact/chlr"/>
</dbReference>
<dbReference type="CDD" id="cd00364">
    <property type="entry name" value="Ribosomal_uS17"/>
    <property type="match status" value="1"/>
</dbReference>
<dbReference type="Gene3D" id="2.40.50.140">
    <property type="entry name" value="Nucleic acid-binding proteins"/>
    <property type="match status" value="1"/>
</dbReference>
<name>A0A381RHB5_9ZZZZ</name>
<keyword evidence="4" id="KW-0689">Ribosomal protein</keyword>
<gene>
    <name evidence="6" type="ORF">METZ01_LOCUS44056</name>
</gene>
<reference evidence="6" key="1">
    <citation type="submission" date="2018-05" db="EMBL/GenBank/DDBJ databases">
        <authorList>
            <person name="Lanie J.A."/>
            <person name="Ng W.-L."/>
            <person name="Kazmierczak K.M."/>
            <person name="Andrzejewski T.M."/>
            <person name="Davidsen T.M."/>
            <person name="Wayne K.J."/>
            <person name="Tettelin H."/>
            <person name="Glass J.I."/>
            <person name="Rusch D."/>
            <person name="Podicherti R."/>
            <person name="Tsui H.-C.T."/>
            <person name="Winkler M.E."/>
        </authorList>
    </citation>
    <scope>NUCLEOTIDE SEQUENCE</scope>
</reference>
<dbReference type="GO" id="GO:0022627">
    <property type="term" value="C:cytosolic small ribosomal subunit"/>
    <property type="evidence" value="ECO:0007669"/>
    <property type="project" value="TreeGrafter"/>
</dbReference>
<dbReference type="NCBIfam" id="NF004123">
    <property type="entry name" value="PRK05610.1"/>
    <property type="match status" value="1"/>
</dbReference>
<keyword evidence="3" id="KW-0694">RNA-binding</keyword>
<dbReference type="InterPro" id="IPR000266">
    <property type="entry name" value="Ribosomal_uS17"/>
</dbReference>
<comment type="similarity">
    <text evidence="1">Belongs to the universal ribosomal protein uS17 family.</text>
</comment>
<evidence type="ECO:0000256" key="3">
    <source>
        <dbReference type="ARBA" id="ARBA00022884"/>
    </source>
</evidence>
<organism evidence="6">
    <name type="scientific">marine metagenome</name>
    <dbReference type="NCBI Taxonomy" id="408172"/>
    <lineage>
        <taxon>unclassified sequences</taxon>
        <taxon>metagenomes</taxon>
        <taxon>ecological metagenomes</taxon>
    </lineage>
</organism>
<dbReference type="AlphaFoldDB" id="A0A381RHB5"/>
<dbReference type="Pfam" id="PF00366">
    <property type="entry name" value="Ribosomal_S17"/>
    <property type="match status" value="1"/>
</dbReference>
<evidence type="ECO:0000256" key="1">
    <source>
        <dbReference type="ARBA" id="ARBA00010254"/>
    </source>
</evidence>
<dbReference type="PRINTS" id="PR00973">
    <property type="entry name" value="RIBOSOMALS17"/>
</dbReference>